<name>A0A7V4WKS0_9BACT</name>
<gene>
    <name evidence="2" type="ORF">ENW11_02290</name>
</gene>
<dbReference type="AlphaFoldDB" id="A0A7V4WKS0"/>
<evidence type="ECO:0000256" key="1">
    <source>
        <dbReference type="SAM" id="Phobius"/>
    </source>
</evidence>
<reference evidence="2" key="1">
    <citation type="journal article" date="2020" name="mSystems">
        <title>Genome- and Community-Level Interaction Insights into Carbon Utilization and Element Cycling Functions of Hydrothermarchaeota in Hydrothermal Sediment.</title>
        <authorList>
            <person name="Zhou Z."/>
            <person name="Liu Y."/>
            <person name="Xu W."/>
            <person name="Pan J."/>
            <person name="Luo Z.H."/>
            <person name="Li M."/>
        </authorList>
    </citation>
    <scope>NUCLEOTIDE SEQUENCE [LARGE SCALE GENOMIC DNA]</scope>
    <source>
        <strain evidence="2">SpSt-82</strain>
    </source>
</reference>
<accession>A0A7V4WKS0</accession>
<keyword evidence="1" id="KW-0472">Membrane</keyword>
<feature type="transmembrane region" description="Helical" evidence="1">
    <location>
        <begin position="6"/>
        <end position="24"/>
    </location>
</feature>
<organism evidence="2">
    <name type="scientific">Candidatus Caldatribacterium saccharofermentans</name>
    <dbReference type="NCBI Taxonomy" id="1454753"/>
    <lineage>
        <taxon>Bacteria</taxon>
        <taxon>Pseudomonadati</taxon>
        <taxon>Atribacterota</taxon>
        <taxon>Atribacteria</taxon>
        <taxon>Atribacterales</taxon>
        <taxon>Candidatus Caldatribacteriaceae</taxon>
        <taxon>Candidatus Caldatribacterium</taxon>
    </lineage>
</organism>
<dbReference type="EMBL" id="DTIY01000016">
    <property type="protein sequence ID" value="HGY38628.1"/>
    <property type="molecule type" value="Genomic_DNA"/>
</dbReference>
<keyword evidence="1" id="KW-0812">Transmembrane</keyword>
<evidence type="ECO:0000313" key="2">
    <source>
        <dbReference type="EMBL" id="HGY38628.1"/>
    </source>
</evidence>
<sequence length="185" mass="21080">MTPRDFITLLVAVYGAFLSTFALVRQTLRERPKLVVRFSPQPLDPVMHWKSGFNPQGFYFLEGVNTGEKDIVLSNFGVAVRELRGRDCGRISDKLFLLLEPRESSFPGTPLTLKPGEKISFAVNVAELQGVLASFSRKRRWKVRGFFEDSLGRRYWSPPGCVHRKRMNPLGGHTIPKRWKSNMLG</sequence>
<proteinExistence type="predicted"/>
<comment type="caution">
    <text evidence="2">The sequence shown here is derived from an EMBL/GenBank/DDBJ whole genome shotgun (WGS) entry which is preliminary data.</text>
</comment>
<protein>
    <submittedName>
        <fullName evidence="2">Uncharacterized protein</fullName>
    </submittedName>
</protein>
<keyword evidence="1" id="KW-1133">Transmembrane helix</keyword>